<reference evidence="2" key="1">
    <citation type="submission" date="2017-05" db="UniProtKB">
        <authorList>
            <consortium name="EnsemblMetazoa"/>
        </authorList>
    </citation>
    <scope>IDENTIFICATION</scope>
</reference>
<accession>A0A1X7TZU3</accession>
<evidence type="ECO:0000313" key="2">
    <source>
        <dbReference type="EnsemblMetazoa" id="Aqu2.1.20648_001"/>
    </source>
</evidence>
<sequence length="180" mass="19973">LRHISLLNLISKLLKKHIFNILRDHLFPNNSSLIPNLDSSPVVPQFLLLLLVLNTFYLLSMRAHLSEFFLDVKKAFDSVSHSILLSKLQSLGIPSHILHWLLSYLSDQSQCVRVGNAISPPSSVPSGVPQGSILGPLLFVTFVNDLNLLPLSSNSQVFLYADDPLLLHTFSLHSNISSTV</sequence>
<dbReference type="InterPro" id="IPR000477">
    <property type="entry name" value="RT_dom"/>
</dbReference>
<dbReference type="Pfam" id="PF00078">
    <property type="entry name" value="RVT_1"/>
    <property type="match status" value="1"/>
</dbReference>
<dbReference type="PANTHER" id="PTHR33332">
    <property type="entry name" value="REVERSE TRANSCRIPTASE DOMAIN-CONTAINING PROTEIN"/>
    <property type="match status" value="1"/>
</dbReference>
<dbReference type="SUPFAM" id="SSF56672">
    <property type="entry name" value="DNA/RNA polymerases"/>
    <property type="match status" value="1"/>
</dbReference>
<dbReference type="eggNOG" id="KOG1075">
    <property type="taxonomic scope" value="Eukaryota"/>
</dbReference>
<name>A0A1X7TZU3_AMPQE</name>
<dbReference type="EnsemblMetazoa" id="Aqu2.1.20648_001">
    <property type="protein sequence ID" value="Aqu2.1.20648_001"/>
    <property type="gene ID" value="Aqu2.1.20648"/>
</dbReference>
<dbReference type="InParanoid" id="A0A1X7TZU3"/>
<protein>
    <recommendedName>
        <fullName evidence="1">Reverse transcriptase domain-containing protein</fullName>
    </recommendedName>
</protein>
<dbReference type="AlphaFoldDB" id="A0A1X7TZU3"/>
<dbReference type="PROSITE" id="PS50878">
    <property type="entry name" value="RT_POL"/>
    <property type="match status" value="1"/>
</dbReference>
<organism evidence="2">
    <name type="scientific">Amphimedon queenslandica</name>
    <name type="common">Sponge</name>
    <dbReference type="NCBI Taxonomy" id="400682"/>
    <lineage>
        <taxon>Eukaryota</taxon>
        <taxon>Metazoa</taxon>
        <taxon>Porifera</taxon>
        <taxon>Demospongiae</taxon>
        <taxon>Heteroscleromorpha</taxon>
        <taxon>Haplosclerida</taxon>
        <taxon>Niphatidae</taxon>
        <taxon>Amphimedon</taxon>
    </lineage>
</organism>
<dbReference type="InterPro" id="IPR043502">
    <property type="entry name" value="DNA/RNA_pol_sf"/>
</dbReference>
<feature type="domain" description="Reverse transcriptase" evidence="1">
    <location>
        <begin position="1"/>
        <end position="180"/>
    </location>
</feature>
<evidence type="ECO:0000259" key="1">
    <source>
        <dbReference type="PROSITE" id="PS50878"/>
    </source>
</evidence>
<dbReference type="STRING" id="400682.A0A1X7TZU3"/>
<proteinExistence type="predicted"/>